<name>A0A1A9VYK2_GLOAU</name>
<proteinExistence type="inferred from homology"/>
<accession>A0A1A9VYK2</accession>
<reference evidence="9" key="1">
    <citation type="submission" date="2020-05" db="UniProtKB">
        <authorList>
            <consortium name="EnsemblMetazoa"/>
        </authorList>
    </citation>
    <scope>IDENTIFICATION</scope>
    <source>
        <strain evidence="9">TTRI</strain>
    </source>
</reference>
<dbReference type="AlphaFoldDB" id="A0A1A9VYK2"/>
<dbReference type="PANTHER" id="PTHR31040:SF1">
    <property type="entry name" value="NURIM"/>
    <property type="match status" value="1"/>
</dbReference>
<feature type="transmembrane region" description="Helical" evidence="8">
    <location>
        <begin position="57"/>
        <end position="77"/>
    </location>
</feature>
<dbReference type="VEuPathDB" id="VectorBase:GAUT051864"/>
<dbReference type="GO" id="GO:0005637">
    <property type="term" value="C:nuclear inner membrane"/>
    <property type="evidence" value="ECO:0007669"/>
    <property type="project" value="UniProtKB-SubCell"/>
</dbReference>
<evidence type="ECO:0000313" key="9">
    <source>
        <dbReference type="EnsemblMetazoa" id="GAUT051864-PA"/>
    </source>
</evidence>
<evidence type="ECO:0000256" key="6">
    <source>
        <dbReference type="ARBA" id="ARBA00031700"/>
    </source>
</evidence>
<feature type="transmembrane region" description="Helical" evidence="8">
    <location>
        <begin position="197"/>
        <end position="227"/>
    </location>
</feature>
<dbReference type="PANTHER" id="PTHR31040">
    <property type="entry name" value="NURIM"/>
    <property type="match status" value="1"/>
</dbReference>
<comment type="similarity">
    <text evidence="2">Belongs to the nurim family.</text>
</comment>
<sequence>MVSCKQFFAFLISIISFVYTFYVLGHLIHFLSAPRKPSKMYTWVFNLLDNQSRLETAYGPIVFNTLYLILFICQHSFMKSKYINIVMHNMGLASAERAIYSLTSSFCLRYLIKNWSSASSIVLWQVDVDRNEWIWWSFVILHTLLWLIIAGGSVIMDLPEILGIKQVYYDIKNYAEPLAYKSFELRMLYDHVRHPSFIGLTIILWFTNLMSLDRLLLATMLTAYMYFAWSTDSSDLEYQKYQLQQKKKELKTNMKYL</sequence>
<evidence type="ECO:0000256" key="3">
    <source>
        <dbReference type="ARBA" id="ARBA00022692"/>
    </source>
</evidence>
<protein>
    <recommendedName>
        <fullName evidence="7">Nuclear envelope membrane protein</fullName>
    </recommendedName>
    <alternativeName>
        <fullName evidence="6">Nuclear rim protein</fullName>
    </alternativeName>
</protein>
<dbReference type="Proteomes" id="UP000078200">
    <property type="component" value="Unassembled WGS sequence"/>
</dbReference>
<evidence type="ECO:0000256" key="8">
    <source>
        <dbReference type="SAM" id="Phobius"/>
    </source>
</evidence>
<keyword evidence="10" id="KW-1185">Reference proteome</keyword>
<keyword evidence="5 8" id="KW-0472">Membrane</keyword>
<dbReference type="InterPro" id="IPR033580">
    <property type="entry name" value="Nurim-like"/>
</dbReference>
<organism evidence="9 10">
    <name type="scientific">Glossina austeni</name>
    <name type="common">Savannah tsetse fly</name>
    <dbReference type="NCBI Taxonomy" id="7395"/>
    <lineage>
        <taxon>Eukaryota</taxon>
        <taxon>Metazoa</taxon>
        <taxon>Ecdysozoa</taxon>
        <taxon>Arthropoda</taxon>
        <taxon>Hexapoda</taxon>
        <taxon>Insecta</taxon>
        <taxon>Pterygota</taxon>
        <taxon>Neoptera</taxon>
        <taxon>Endopterygota</taxon>
        <taxon>Diptera</taxon>
        <taxon>Brachycera</taxon>
        <taxon>Muscomorpha</taxon>
        <taxon>Hippoboscoidea</taxon>
        <taxon>Glossinidae</taxon>
        <taxon>Glossina</taxon>
    </lineage>
</organism>
<keyword evidence="3 8" id="KW-0812">Transmembrane</keyword>
<evidence type="ECO:0000256" key="2">
    <source>
        <dbReference type="ARBA" id="ARBA00010631"/>
    </source>
</evidence>
<evidence type="ECO:0000256" key="5">
    <source>
        <dbReference type="ARBA" id="ARBA00023136"/>
    </source>
</evidence>
<feature type="transmembrane region" description="Helical" evidence="8">
    <location>
        <begin position="133"/>
        <end position="156"/>
    </location>
</feature>
<feature type="transmembrane region" description="Helical" evidence="8">
    <location>
        <begin position="7"/>
        <end position="31"/>
    </location>
</feature>
<dbReference type="EnsemblMetazoa" id="GAUT051864-RA">
    <property type="protein sequence ID" value="GAUT051864-PA"/>
    <property type="gene ID" value="GAUT051864"/>
</dbReference>
<comment type="subcellular location">
    <subcellularLocation>
        <location evidence="1">Nucleus inner membrane</location>
        <topology evidence="1">Multi-pass membrane protein</topology>
    </subcellularLocation>
</comment>
<evidence type="ECO:0000313" key="10">
    <source>
        <dbReference type="Proteomes" id="UP000078200"/>
    </source>
</evidence>
<evidence type="ECO:0000256" key="7">
    <source>
        <dbReference type="ARBA" id="ARBA00032957"/>
    </source>
</evidence>
<evidence type="ECO:0000256" key="4">
    <source>
        <dbReference type="ARBA" id="ARBA00022989"/>
    </source>
</evidence>
<evidence type="ECO:0000256" key="1">
    <source>
        <dbReference type="ARBA" id="ARBA00004473"/>
    </source>
</evidence>
<keyword evidence="4 8" id="KW-1133">Transmembrane helix</keyword>